<dbReference type="Pfam" id="PF13127">
    <property type="entry name" value="DUF3955"/>
    <property type="match status" value="1"/>
</dbReference>
<reference evidence="4" key="1">
    <citation type="journal article" date="2013" name="BMC Microbiol.">
        <title>Taxonomy and evolution of bacteriochlorophyll a-containing members of the OM60/NOR5 clade of marine gammaproteobacteria: description of Luminiphilus syltensis gen. nov., sp. nov., reclassification of Haliea rubra as Pseudohaliea rubra gen. nov., comb. nov., and emendation of Chromatocurvus halotolerans.</title>
        <authorList>
            <person name="Spring S."/>
            <person name="Riedel T."/>
            <person name="Sproer C."/>
            <person name="Yan S."/>
            <person name="Harder J."/>
            <person name="Fuchs B.M."/>
        </authorList>
    </citation>
    <scope>NUCLEOTIDE SEQUENCE [LARGE SCALE GENOMIC DNA]</scope>
    <source>
        <strain evidence="4">NOR51-B</strain>
    </source>
</reference>
<gene>
    <name evidence="3" type="ORF">NOR51B_2108</name>
</gene>
<dbReference type="eggNOG" id="ENOG5033KQX">
    <property type="taxonomic scope" value="Bacteria"/>
</dbReference>
<evidence type="ECO:0000313" key="4">
    <source>
        <dbReference type="Proteomes" id="UP000004699"/>
    </source>
</evidence>
<evidence type="ECO:0000259" key="2">
    <source>
        <dbReference type="Pfam" id="PF13127"/>
    </source>
</evidence>
<sequence>MKPKLVVGKPLVAGLAVLLTGGVFVWLESTFYQYLDEDGVLNETMFLPLGALLILIGTVLVVFAAARKIIAVTKR</sequence>
<feature type="transmembrane region" description="Helical" evidence="1">
    <location>
        <begin position="12"/>
        <end position="34"/>
    </location>
</feature>
<evidence type="ECO:0000313" key="3">
    <source>
        <dbReference type="EMBL" id="EED36160.1"/>
    </source>
</evidence>
<proteinExistence type="predicted"/>
<dbReference type="EMBL" id="DS999411">
    <property type="protein sequence ID" value="EED36160.1"/>
    <property type="molecule type" value="Genomic_DNA"/>
</dbReference>
<accession>B8KSH4</accession>
<feature type="domain" description="DUF3955" evidence="2">
    <location>
        <begin position="17"/>
        <end position="64"/>
    </location>
</feature>
<dbReference type="HOGENOM" id="CLU_2666748_0_0_6"/>
<protein>
    <recommendedName>
        <fullName evidence="2">DUF3955 domain-containing protein</fullName>
    </recommendedName>
</protein>
<dbReference type="InterPro" id="IPR025016">
    <property type="entry name" value="DUF3955"/>
</dbReference>
<name>B8KSH4_9GAMM</name>
<evidence type="ECO:0000256" key="1">
    <source>
        <dbReference type="SAM" id="Phobius"/>
    </source>
</evidence>
<keyword evidence="1" id="KW-1133">Transmembrane helix</keyword>
<keyword evidence="4" id="KW-1185">Reference proteome</keyword>
<organism evidence="3 4">
    <name type="scientific">Luminiphilus syltensis NOR5-1B</name>
    <dbReference type="NCBI Taxonomy" id="565045"/>
    <lineage>
        <taxon>Bacteria</taxon>
        <taxon>Pseudomonadati</taxon>
        <taxon>Pseudomonadota</taxon>
        <taxon>Gammaproteobacteria</taxon>
        <taxon>Cellvibrionales</taxon>
        <taxon>Halieaceae</taxon>
        <taxon>Luminiphilus</taxon>
    </lineage>
</organism>
<keyword evidence="1" id="KW-0812">Transmembrane</keyword>
<feature type="transmembrane region" description="Helical" evidence="1">
    <location>
        <begin position="46"/>
        <end position="66"/>
    </location>
</feature>
<dbReference type="Proteomes" id="UP000004699">
    <property type="component" value="Unassembled WGS sequence"/>
</dbReference>
<dbReference type="AlphaFoldDB" id="B8KSH4"/>
<keyword evidence="1" id="KW-0472">Membrane</keyword>
<dbReference type="RefSeq" id="WP_009020904.1">
    <property type="nucleotide sequence ID" value="NZ_DS999411.1"/>
</dbReference>